<comment type="similarity">
    <text evidence="1">Belongs to the intimin/invasin family.</text>
</comment>
<dbReference type="Proteomes" id="UP000239197">
    <property type="component" value="Chromosome"/>
</dbReference>
<dbReference type="SUPFAM" id="SSF49373">
    <property type="entry name" value="Invasin/intimin cell-adhesion fragments"/>
    <property type="match status" value="1"/>
</dbReference>
<proteinExistence type="inferred from homology"/>
<dbReference type="SUPFAM" id="SSF50985">
    <property type="entry name" value="RCC1/BLIP-II"/>
    <property type="match status" value="1"/>
</dbReference>
<dbReference type="InterPro" id="IPR009091">
    <property type="entry name" value="RCC1/BLIP-II"/>
</dbReference>
<evidence type="ECO:0000313" key="4">
    <source>
        <dbReference type="Proteomes" id="UP000239197"/>
    </source>
</evidence>
<dbReference type="InterPro" id="IPR008964">
    <property type="entry name" value="Invasin/intimin_cell_adhesion"/>
</dbReference>
<evidence type="ECO:0000256" key="1">
    <source>
        <dbReference type="ARBA" id="ARBA00010116"/>
    </source>
</evidence>
<accession>A0A2L1UNZ4</accession>
<keyword evidence="4" id="KW-1185">Reference proteome</keyword>
<evidence type="ECO:0000259" key="2">
    <source>
        <dbReference type="Pfam" id="PF02369"/>
    </source>
</evidence>
<gene>
    <name evidence="3" type="ORF">BV494_06790</name>
</gene>
<dbReference type="AlphaFoldDB" id="A0A2L1UNZ4"/>
<dbReference type="InterPro" id="IPR013783">
    <property type="entry name" value="Ig-like_fold"/>
</dbReference>
<dbReference type="KEGG" id="rox:BV494_06790"/>
<dbReference type="EMBL" id="CP019062">
    <property type="protein sequence ID" value="AVF34654.1"/>
    <property type="molecule type" value="Genomic_DNA"/>
</dbReference>
<dbReference type="InterPro" id="IPR003344">
    <property type="entry name" value="Big_1_dom"/>
</dbReference>
<dbReference type="Gene3D" id="2.60.40.10">
    <property type="entry name" value="Immunoglobulins"/>
    <property type="match status" value="1"/>
</dbReference>
<evidence type="ECO:0000313" key="3">
    <source>
        <dbReference type="EMBL" id="AVF34654.1"/>
    </source>
</evidence>
<dbReference type="OrthoDB" id="6461088at2"/>
<sequence>MSIKSLIYYPTENYAGAGVSIAHGQTGDIASGYDHWTYRSVAVSAMQSFVFSEVNTDVALSYLSHVEDVISTGIPDLTQVYASSDQFPLHYLGLDPTVAALVWLKIDPSQVVPNAVASQAIVGGSSTTVTTLSLPGRPGALGFVSLTEGGAVSATCPYGSYNTATGAVSWTGSGGLELVFTAGAVKITSATGFPQGWTFSVPQLQGDGSWVVTLTGGSPSVNIISDLTSDKQNIANNGSDTATLTAVVTDSITMLPVPNQAVNWSTTLGEIVVVTQYTDSKGQSVATLTDTGDTGTATVTASLGSEAGVSVDIQVASSSALIVRGARSCQKASGQQTLGCLVALDGQSFEVVDATWQYQNVGSSRSGTSFLDTEPSDLLKVSASGYAGVTLNASNLTGNGEWTDTSTSAGAFVATLNNGECLAWGVAASGGVTPTGQGSDGIRSVSATFSAFTGLRADNSVFCWGNREEGADLPEDISALNSIKNVRGSNGTFAALSANNPYVLTWGWGTKGFRETDMSVPSDIAGMSSITTLISNDNAFAVLDTSGRVYAWGEATSGGR</sequence>
<dbReference type="Pfam" id="PF02369">
    <property type="entry name" value="Big_1"/>
    <property type="match status" value="1"/>
</dbReference>
<organism evidence="3 4">
    <name type="scientific">Rahnella sikkimica</name>
    <dbReference type="NCBI Taxonomy" id="1805933"/>
    <lineage>
        <taxon>Bacteria</taxon>
        <taxon>Pseudomonadati</taxon>
        <taxon>Pseudomonadota</taxon>
        <taxon>Gammaproteobacteria</taxon>
        <taxon>Enterobacterales</taxon>
        <taxon>Yersiniaceae</taxon>
        <taxon>Rahnella</taxon>
    </lineage>
</organism>
<dbReference type="Gene3D" id="2.130.10.30">
    <property type="entry name" value="Regulator of chromosome condensation 1/beta-lactamase-inhibitor protein II"/>
    <property type="match status" value="1"/>
</dbReference>
<protein>
    <recommendedName>
        <fullName evidence="2">Big-1 domain-containing protein</fullName>
    </recommendedName>
</protein>
<reference evidence="4" key="1">
    <citation type="submission" date="2017-01" db="EMBL/GenBank/DDBJ databases">
        <title>Genome sequence of Rouxiella sp. ERMR1:05.</title>
        <authorList>
            <person name="Kumar R."/>
            <person name="Singh D."/>
            <person name="Kumar S."/>
        </authorList>
    </citation>
    <scope>NUCLEOTIDE SEQUENCE [LARGE SCALE GENOMIC DNA]</scope>
    <source>
        <strain evidence="4">ERMR1:05</strain>
    </source>
</reference>
<dbReference type="RefSeq" id="WP_104922177.1">
    <property type="nucleotide sequence ID" value="NZ_CP019062.1"/>
</dbReference>
<feature type="domain" description="Big-1" evidence="2">
    <location>
        <begin position="225"/>
        <end position="314"/>
    </location>
</feature>
<name>A0A2L1UNZ4_9GAMM</name>